<name>A0A7V4TX40_CALAY</name>
<dbReference type="EMBL" id="DRQG01000003">
    <property type="protein sequence ID" value="HGY54085.1"/>
    <property type="molecule type" value="Genomic_DNA"/>
</dbReference>
<gene>
    <name evidence="2" type="ORF">ENK44_00140</name>
</gene>
<dbReference type="InterPro" id="IPR021812">
    <property type="entry name" value="DUF3391"/>
</dbReference>
<accession>A0A7V4TX40</accession>
<dbReference type="AlphaFoldDB" id="A0A7V4TX40"/>
<comment type="caution">
    <text evidence="2">The sequence shown here is derived from an EMBL/GenBank/DDBJ whole genome shotgun (WGS) entry which is preliminary data.</text>
</comment>
<dbReference type="NCBIfam" id="TIGR00277">
    <property type="entry name" value="HDIG"/>
    <property type="match status" value="1"/>
</dbReference>
<dbReference type="SUPFAM" id="SSF109604">
    <property type="entry name" value="HD-domain/PDEase-like"/>
    <property type="match status" value="1"/>
</dbReference>
<proteinExistence type="predicted"/>
<dbReference type="PROSITE" id="PS51832">
    <property type="entry name" value="HD_GYP"/>
    <property type="match status" value="1"/>
</dbReference>
<dbReference type="Gene3D" id="1.10.3210.10">
    <property type="entry name" value="Hypothetical protein af1432"/>
    <property type="match status" value="1"/>
</dbReference>
<dbReference type="CDD" id="cd00077">
    <property type="entry name" value="HDc"/>
    <property type="match status" value="1"/>
</dbReference>
<dbReference type="InterPro" id="IPR006675">
    <property type="entry name" value="HDIG_dom"/>
</dbReference>
<evidence type="ECO:0000313" key="2">
    <source>
        <dbReference type="EMBL" id="HGY54085.1"/>
    </source>
</evidence>
<dbReference type="InterPro" id="IPR037522">
    <property type="entry name" value="HD_GYP_dom"/>
</dbReference>
<dbReference type="Pfam" id="PF11871">
    <property type="entry name" value="DUF3391"/>
    <property type="match status" value="1"/>
</dbReference>
<dbReference type="InterPro" id="IPR003607">
    <property type="entry name" value="HD/PDEase_dom"/>
</dbReference>
<dbReference type="Pfam" id="PF13487">
    <property type="entry name" value="HD_5"/>
    <property type="match status" value="1"/>
</dbReference>
<evidence type="ECO:0000259" key="1">
    <source>
        <dbReference type="PROSITE" id="PS51832"/>
    </source>
</evidence>
<sequence>MIKKISVDKLCKGVYIHDFNAPWIKHPFLWHRGLIKNDKMLFKIQTSGIREVYIDTTKGLDIIEVPPKEEIKKVFENEWDQVAEQIPMIPKPVSLREEWRRAEEIKNEAKEIVKGVEEDLKEGKDVEIQKIDHVTEKIIDSITRNQNALLSLMNIKEKDEFTFMHSIRTSVLVSVFGQYLEIDNEELKKIAMGALLHDIGKIRIPLEILNKPGKLTLEEFETVKKHTLYGHEILSSIDDLPQEVSQIALEHHEQYDGLGYPQGLKGDQIYLGTQMVALVNVYDTLISETIYSKAKEPVKALKTIYDLNGYFFEKELAEKFIKAMSIYPVGTLVKLSNGLFAVVIAVNQEAPLRPVVRVIYDPRWKIFVAPYDLNLNEEDKINLHIQSTVQPLKWNIDPYQFLSPQKI</sequence>
<dbReference type="PANTHER" id="PTHR43155:SF2">
    <property type="entry name" value="CYCLIC DI-GMP PHOSPHODIESTERASE PA4108"/>
    <property type="match status" value="1"/>
</dbReference>
<dbReference type="SMART" id="SM00471">
    <property type="entry name" value="HDc"/>
    <property type="match status" value="1"/>
</dbReference>
<dbReference type="Proteomes" id="UP000885779">
    <property type="component" value="Unassembled WGS sequence"/>
</dbReference>
<reference evidence="2" key="1">
    <citation type="journal article" date="2020" name="mSystems">
        <title>Genome- and Community-Level Interaction Insights into Carbon Utilization and Element Cycling Functions of Hydrothermarchaeota in Hydrothermal Sediment.</title>
        <authorList>
            <person name="Zhou Z."/>
            <person name="Liu Y."/>
            <person name="Xu W."/>
            <person name="Pan J."/>
            <person name="Luo Z.H."/>
            <person name="Li M."/>
        </authorList>
    </citation>
    <scope>NUCLEOTIDE SEQUENCE [LARGE SCALE GENOMIC DNA]</scope>
    <source>
        <strain evidence="2">HyVt-577</strain>
    </source>
</reference>
<organism evidence="2">
    <name type="scientific">Caldithrix abyssi</name>
    <dbReference type="NCBI Taxonomy" id="187145"/>
    <lineage>
        <taxon>Bacteria</taxon>
        <taxon>Pseudomonadati</taxon>
        <taxon>Calditrichota</taxon>
        <taxon>Calditrichia</taxon>
        <taxon>Calditrichales</taxon>
        <taxon>Calditrichaceae</taxon>
        <taxon>Caldithrix</taxon>
    </lineage>
</organism>
<feature type="domain" description="HD-GYP" evidence="1">
    <location>
        <begin position="140"/>
        <end position="336"/>
    </location>
</feature>
<dbReference type="PANTHER" id="PTHR43155">
    <property type="entry name" value="CYCLIC DI-GMP PHOSPHODIESTERASE PA4108-RELATED"/>
    <property type="match status" value="1"/>
</dbReference>
<protein>
    <submittedName>
        <fullName evidence="2">HD-GYP domain-containing protein</fullName>
    </submittedName>
</protein>